<evidence type="ECO:0000256" key="1">
    <source>
        <dbReference type="ARBA" id="ARBA00004123"/>
    </source>
</evidence>
<evidence type="ECO:0000256" key="3">
    <source>
        <dbReference type="ARBA" id="ARBA00004584"/>
    </source>
</evidence>
<evidence type="ECO:0000256" key="12">
    <source>
        <dbReference type="ARBA" id="ARBA00022833"/>
    </source>
</evidence>
<dbReference type="GO" id="GO:0005819">
    <property type="term" value="C:spindle"/>
    <property type="evidence" value="ECO:0007669"/>
    <property type="project" value="UniProtKB-SubCell"/>
</dbReference>
<evidence type="ECO:0000256" key="2">
    <source>
        <dbReference type="ARBA" id="ARBA00004186"/>
    </source>
</evidence>
<keyword evidence="9" id="KW-0479">Metal-binding</keyword>
<evidence type="ECO:0000256" key="13">
    <source>
        <dbReference type="ARBA" id="ARBA00022843"/>
    </source>
</evidence>
<evidence type="ECO:0000256" key="15">
    <source>
        <dbReference type="ARBA" id="ARBA00023242"/>
    </source>
</evidence>
<dbReference type="Gene3D" id="1.10.1170.10">
    <property type="entry name" value="Inhibitor Of Apoptosis Protein (2mihbC-IAP-1), Chain A"/>
    <property type="match status" value="1"/>
</dbReference>
<keyword evidence="15" id="KW-0539">Nucleus</keyword>
<protein>
    <submittedName>
        <fullName evidence="18">Uncharacterized protein</fullName>
    </submittedName>
</protein>
<dbReference type="GO" id="GO:0005634">
    <property type="term" value="C:nucleus"/>
    <property type="evidence" value="ECO:0007669"/>
    <property type="project" value="UniProtKB-SubCell"/>
</dbReference>
<dbReference type="FunFam" id="1.10.1170.10:FF:000009">
    <property type="entry name" value="Baculoviral IAP repeat-containing protein 5"/>
    <property type="match status" value="1"/>
</dbReference>
<keyword evidence="16" id="KW-0131">Cell cycle</keyword>
<sequence length="142" mass="16508">MDMMTGELTKLYFYESRLETFKGWPFEEDCSCTPENMAKAGFIHTPSENSPDVAQCFFCLKELEGWEPEDDPLKEHKAHSSQCDFVALKKPVEQLTVEEFLKLQKERQKFQIRKTCNQAIDKFQEAATVRRGQIIKTSMGEE</sequence>
<accession>A0AAV6FLC6</accession>
<evidence type="ECO:0000313" key="18">
    <source>
        <dbReference type="EMBL" id="KAG5262401.1"/>
    </source>
</evidence>
<dbReference type="AlphaFoldDB" id="A0AAV6FLC6"/>
<dbReference type="GO" id="GO:0007059">
    <property type="term" value="P:chromosome segregation"/>
    <property type="evidence" value="ECO:0007669"/>
    <property type="project" value="UniProtKB-KW"/>
</dbReference>
<dbReference type="InterPro" id="IPR001370">
    <property type="entry name" value="BIR_rpt"/>
</dbReference>
<evidence type="ECO:0000313" key="19">
    <source>
        <dbReference type="Proteomes" id="UP000823561"/>
    </source>
</evidence>
<dbReference type="PROSITE" id="PS50143">
    <property type="entry name" value="BIR_REPEAT_2"/>
    <property type="match status" value="1"/>
</dbReference>
<keyword evidence="12" id="KW-0862">Zinc</keyword>
<evidence type="ECO:0000256" key="16">
    <source>
        <dbReference type="ARBA" id="ARBA00023306"/>
    </source>
</evidence>
<name>A0AAV6FLC6_9TELE</name>
<keyword evidence="17" id="KW-0137">Centromere</keyword>
<dbReference type="GO" id="GO:0046872">
    <property type="term" value="F:metal ion binding"/>
    <property type="evidence" value="ECO:0007669"/>
    <property type="project" value="UniProtKB-KW"/>
</dbReference>
<dbReference type="InterPro" id="IPR051190">
    <property type="entry name" value="Baculoviral_IAP"/>
</dbReference>
<evidence type="ECO:0000256" key="9">
    <source>
        <dbReference type="ARBA" id="ARBA00022723"/>
    </source>
</evidence>
<evidence type="ECO:0000256" key="7">
    <source>
        <dbReference type="ARBA" id="ARBA00022553"/>
    </source>
</evidence>
<keyword evidence="19" id="KW-1185">Reference proteome</keyword>
<gene>
    <name evidence="18" type="ORF">AALO_G00274750</name>
</gene>
<keyword evidence="6" id="KW-0963">Cytoplasm</keyword>
<keyword evidence="7" id="KW-0597">Phosphoprotein</keyword>
<dbReference type="SUPFAM" id="SSF57924">
    <property type="entry name" value="Inhibitor of apoptosis (IAP) repeat"/>
    <property type="match status" value="1"/>
</dbReference>
<keyword evidence="10" id="KW-0498">Mitosis</keyword>
<keyword evidence="14" id="KW-0206">Cytoskeleton</keyword>
<comment type="subcellular location">
    <subcellularLocation>
        <location evidence="3">Chromosome</location>
        <location evidence="3">Centromere</location>
    </subcellularLocation>
    <subcellularLocation>
        <location evidence="2">Cytoplasm</location>
        <location evidence="2">Cytoskeleton</location>
        <location evidence="2">Spindle</location>
    </subcellularLocation>
    <subcellularLocation>
        <location evidence="1">Nucleus</location>
    </subcellularLocation>
</comment>
<evidence type="ECO:0000256" key="14">
    <source>
        <dbReference type="ARBA" id="ARBA00023212"/>
    </source>
</evidence>
<evidence type="ECO:0000256" key="4">
    <source>
        <dbReference type="ARBA" id="ARBA00006672"/>
    </source>
</evidence>
<dbReference type="SMART" id="SM00238">
    <property type="entry name" value="BIR"/>
    <property type="match status" value="1"/>
</dbReference>
<dbReference type="PANTHER" id="PTHR46771">
    <property type="entry name" value="DETERIN"/>
    <property type="match status" value="1"/>
</dbReference>
<keyword evidence="11" id="KW-0159">Chromosome partition</keyword>
<proteinExistence type="inferred from homology"/>
<evidence type="ECO:0000256" key="5">
    <source>
        <dbReference type="ARBA" id="ARBA00022454"/>
    </source>
</evidence>
<evidence type="ECO:0000256" key="6">
    <source>
        <dbReference type="ARBA" id="ARBA00022490"/>
    </source>
</evidence>
<dbReference type="GO" id="GO:0051301">
    <property type="term" value="P:cell division"/>
    <property type="evidence" value="ECO:0007669"/>
    <property type="project" value="UniProtKB-KW"/>
</dbReference>
<keyword evidence="8" id="KW-0132">Cell division</keyword>
<keyword evidence="13" id="KW-0832">Ubl conjugation</keyword>
<dbReference type="Proteomes" id="UP000823561">
    <property type="component" value="Chromosome 22"/>
</dbReference>
<dbReference type="PANTHER" id="PTHR46771:SF3">
    <property type="entry name" value="BACULOVIRAL IAP REPEAT-CONTAINING PROTEIN 5"/>
    <property type="match status" value="1"/>
</dbReference>
<evidence type="ECO:0000256" key="17">
    <source>
        <dbReference type="ARBA" id="ARBA00023328"/>
    </source>
</evidence>
<dbReference type="Pfam" id="PF00653">
    <property type="entry name" value="BIR"/>
    <property type="match status" value="1"/>
</dbReference>
<organism evidence="18 19">
    <name type="scientific">Alosa alosa</name>
    <name type="common">allis shad</name>
    <dbReference type="NCBI Taxonomy" id="278164"/>
    <lineage>
        <taxon>Eukaryota</taxon>
        <taxon>Metazoa</taxon>
        <taxon>Chordata</taxon>
        <taxon>Craniata</taxon>
        <taxon>Vertebrata</taxon>
        <taxon>Euteleostomi</taxon>
        <taxon>Actinopterygii</taxon>
        <taxon>Neopterygii</taxon>
        <taxon>Teleostei</taxon>
        <taxon>Clupei</taxon>
        <taxon>Clupeiformes</taxon>
        <taxon>Clupeoidei</taxon>
        <taxon>Clupeidae</taxon>
        <taxon>Alosa</taxon>
    </lineage>
</organism>
<dbReference type="CDD" id="cd00022">
    <property type="entry name" value="BIR"/>
    <property type="match status" value="1"/>
</dbReference>
<evidence type="ECO:0000256" key="11">
    <source>
        <dbReference type="ARBA" id="ARBA00022829"/>
    </source>
</evidence>
<comment type="caution">
    <text evidence="18">The sequence shown here is derived from an EMBL/GenBank/DDBJ whole genome shotgun (WGS) entry which is preliminary data.</text>
</comment>
<evidence type="ECO:0000256" key="8">
    <source>
        <dbReference type="ARBA" id="ARBA00022618"/>
    </source>
</evidence>
<reference evidence="18" key="1">
    <citation type="submission" date="2020-10" db="EMBL/GenBank/DDBJ databases">
        <title>Chromosome-scale genome assembly of the Allis shad, Alosa alosa.</title>
        <authorList>
            <person name="Margot Z."/>
            <person name="Christophe K."/>
            <person name="Cabau C."/>
            <person name="Louis A."/>
            <person name="Berthelot C."/>
            <person name="Parey E."/>
            <person name="Roest Crollius H."/>
            <person name="Montfort J."/>
            <person name="Robinson-Rechavi M."/>
            <person name="Bucao C."/>
            <person name="Bouchez O."/>
            <person name="Gislard M."/>
            <person name="Lluch J."/>
            <person name="Milhes M."/>
            <person name="Lampietro C."/>
            <person name="Lopez Roques C."/>
            <person name="Donnadieu C."/>
            <person name="Braasch I."/>
            <person name="Desvignes T."/>
            <person name="Postlethwait J."/>
            <person name="Bobe J."/>
            <person name="Guiguen Y."/>
        </authorList>
    </citation>
    <scope>NUCLEOTIDE SEQUENCE</scope>
    <source>
        <strain evidence="18">M-15738</strain>
        <tissue evidence="18">Blood</tissue>
    </source>
</reference>
<evidence type="ECO:0000256" key="10">
    <source>
        <dbReference type="ARBA" id="ARBA00022776"/>
    </source>
</evidence>
<dbReference type="GO" id="GO:0000775">
    <property type="term" value="C:chromosome, centromeric region"/>
    <property type="evidence" value="ECO:0007669"/>
    <property type="project" value="UniProtKB-SubCell"/>
</dbReference>
<dbReference type="EMBL" id="JADWDJ010000022">
    <property type="protein sequence ID" value="KAG5262401.1"/>
    <property type="molecule type" value="Genomic_DNA"/>
</dbReference>
<keyword evidence="5" id="KW-0158">Chromosome</keyword>
<comment type="similarity">
    <text evidence="4">Belongs to the IAP family.</text>
</comment>